<comment type="catalytic activity">
    <reaction evidence="1">
        <text>3-hydroxy-2-methylpropanoyl-CoA + H2O = 3-hydroxy-2-methylpropanoate + CoA + H(+)</text>
        <dbReference type="Rhea" id="RHEA:20888"/>
        <dbReference type="ChEBI" id="CHEBI:11805"/>
        <dbReference type="ChEBI" id="CHEBI:15377"/>
        <dbReference type="ChEBI" id="CHEBI:15378"/>
        <dbReference type="ChEBI" id="CHEBI:57287"/>
        <dbReference type="ChEBI" id="CHEBI:57340"/>
        <dbReference type="EC" id="3.1.2.4"/>
    </reaction>
</comment>
<evidence type="ECO:0000256" key="3">
    <source>
        <dbReference type="ARBA" id="ARBA00011915"/>
    </source>
</evidence>
<dbReference type="STRING" id="121845.A0A3Q0JCG5"/>
<dbReference type="Gene3D" id="3.90.226.10">
    <property type="entry name" value="2-enoyl-CoA Hydratase, Chain A, domain 1"/>
    <property type="match status" value="2"/>
</dbReference>
<protein>
    <recommendedName>
        <fullName evidence="4">3-hydroxyisobutyryl-CoA hydrolase, mitochondrial</fullName>
        <ecNumber evidence="3">3.1.2.4</ecNumber>
    </recommendedName>
    <alternativeName>
        <fullName evidence="7">3-hydroxyisobutyryl-coenzyme A hydrolase</fullName>
    </alternativeName>
</protein>
<dbReference type="InterPro" id="IPR045004">
    <property type="entry name" value="ECH_dom"/>
</dbReference>
<dbReference type="Pfam" id="PF16113">
    <property type="entry name" value="ECH_2"/>
    <property type="match status" value="2"/>
</dbReference>
<comment type="similarity">
    <text evidence="2">Belongs to the enoyl-CoA hydratase/isomerase family.</text>
</comment>
<dbReference type="GO" id="GO:0003860">
    <property type="term" value="F:3-hydroxyisobutyryl-CoA hydrolase activity"/>
    <property type="evidence" value="ECO:0007669"/>
    <property type="project" value="UniProtKB-EC"/>
</dbReference>
<dbReference type="CDD" id="cd06558">
    <property type="entry name" value="crotonase-like"/>
    <property type="match status" value="1"/>
</dbReference>
<evidence type="ECO:0000313" key="10">
    <source>
        <dbReference type="RefSeq" id="XP_026684415.1"/>
    </source>
</evidence>
<dbReference type="GeneID" id="103516123"/>
<comment type="function">
    <text evidence="6">Hydrolyzes 3-hydroxyisobutyryl-CoA (HIBYL-CoA), a saline catabolite. Has high activity toward isobutyryl-CoA. Could be an isobutyryl-CoA dehydrogenase that functions in valine catabolism. Also hydrolyzes 3-hydroxypropanoyl-CoA.</text>
</comment>
<evidence type="ECO:0000256" key="4">
    <source>
        <dbReference type="ARBA" id="ARBA00016714"/>
    </source>
</evidence>
<organism evidence="9 10">
    <name type="scientific">Diaphorina citri</name>
    <name type="common">Asian citrus psyllid</name>
    <dbReference type="NCBI Taxonomy" id="121845"/>
    <lineage>
        <taxon>Eukaryota</taxon>
        <taxon>Metazoa</taxon>
        <taxon>Ecdysozoa</taxon>
        <taxon>Arthropoda</taxon>
        <taxon>Hexapoda</taxon>
        <taxon>Insecta</taxon>
        <taxon>Pterygota</taxon>
        <taxon>Neoptera</taxon>
        <taxon>Paraneoptera</taxon>
        <taxon>Hemiptera</taxon>
        <taxon>Sternorrhyncha</taxon>
        <taxon>Psylloidea</taxon>
        <taxon>Psyllidae</taxon>
        <taxon>Diaphorininae</taxon>
        <taxon>Diaphorina</taxon>
    </lineage>
</organism>
<evidence type="ECO:0000256" key="5">
    <source>
        <dbReference type="ARBA" id="ARBA00022801"/>
    </source>
</evidence>
<dbReference type="SUPFAM" id="SSF52096">
    <property type="entry name" value="ClpP/crotonase"/>
    <property type="match status" value="1"/>
</dbReference>
<dbReference type="KEGG" id="dci:103516123"/>
<dbReference type="InterPro" id="IPR032259">
    <property type="entry name" value="HIBYL-CoA-H"/>
</dbReference>
<evidence type="ECO:0000259" key="8">
    <source>
        <dbReference type="Pfam" id="PF16113"/>
    </source>
</evidence>
<evidence type="ECO:0000313" key="9">
    <source>
        <dbReference type="Proteomes" id="UP000079169"/>
    </source>
</evidence>
<feature type="domain" description="Enoyl-CoA hydratase/isomerase" evidence="8">
    <location>
        <begin position="69"/>
        <end position="179"/>
    </location>
</feature>
<dbReference type="RefSeq" id="XP_026684415.1">
    <property type="nucleotide sequence ID" value="XM_026828614.1"/>
</dbReference>
<evidence type="ECO:0000256" key="6">
    <source>
        <dbReference type="ARBA" id="ARBA00024871"/>
    </source>
</evidence>
<keyword evidence="5 10" id="KW-0378">Hydrolase</keyword>
<proteinExistence type="inferred from homology"/>
<dbReference type="GO" id="GO:0006574">
    <property type="term" value="P:L-valine catabolic process"/>
    <property type="evidence" value="ECO:0007669"/>
    <property type="project" value="UniProtKB-UniPathway"/>
</dbReference>
<dbReference type="PANTHER" id="PTHR43176:SF3">
    <property type="entry name" value="3-HYDROXYISOBUTYRYL-COA HYDROLASE, MITOCHONDRIAL"/>
    <property type="match status" value="1"/>
</dbReference>
<gene>
    <name evidence="10" type="primary">LOC103516123</name>
</gene>
<dbReference type="AlphaFoldDB" id="A0A3Q0JCG5"/>
<name>A0A3Q0JCG5_DIACI</name>
<keyword evidence="9" id="KW-1185">Reference proteome</keyword>
<dbReference type="Proteomes" id="UP000079169">
    <property type="component" value="Unplaced"/>
</dbReference>
<sequence>MIAHRKAVSQYFLLVEMTLGFNCFNRRAMSSMSSLNMMNFIRAKASSSIIEDSMKEEPDDVLFEEKNNVGIITLNRPKALNALNLSMAKKLYTKLIQWQNVERKDLVIIQGAGGKSFCAGGDVVTITKQGPALGAALGRMFFQQEYTLDHLIGHYKLPYVALLDGYTMGGGVGLSVHGKDSDIRRKKETESKSSPDFYEGVRALLIDKDKSPKWNPPSLEQVTSYMVDQCFEEDPNVEITLDH</sequence>
<reference evidence="10" key="1">
    <citation type="submission" date="2025-08" db="UniProtKB">
        <authorList>
            <consortium name="RefSeq"/>
        </authorList>
    </citation>
    <scope>IDENTIFICATION</scope>
</reference>
<dbReference type="EC" id="3.1.2.4" evidence="3"/>
<dbReference type="UniPathway" id="UPA00362"/>
<evidence type="ECO:0000256" key="2">
    <source>
        <dbReference type="ARBA" id="ARBA00005254"/>
    </source>
</evidence>
<feature type="domain" description="Enoyl-CoA hydratase/isomerase" evidence="8">
    <location>
        <begin position="193"/>
        <end position="231"/>
    </location>
</feature>
<evidence type="ECO:0000256" key="7">
    <source>
        <dbReference type="ARBA" id="ARBA00031181"/>
    </source>
</evidence>
<dbReference type="InterPro" id="IPR029045">
    <property type="entry name" value="ClpP/crotonase-like_dom_sf"/>
</dbReference>
<accession>A0A3Q0JCG5</accession>
<dbReference type="PANTHER" id="PTHR43176">
    <property type="entry name" value="3-HYDROXYISOBUTYRYL-COA HYDROLASE-RELATED"/>
    <property type="match status" value="1"/>
</dbReference>
<evidence type="ECO:0000256" key="1">
    <source>
        <dbReference type="ARBA" id="ARBA00001709"/>
    </source>
</evidence>
<dbReference type="PaxDb" id="121845-A0A3Q0JCG5"/>